<dbReference type="AlphaFoldDB" id="M2ULN9"/>
<name>M2ULN9_COCH5</name>
<evidence type="ECO:0000256" key="6">
    <source>
        <dbReference type="SAM" id="Phobius"/>
    </source>
</evidence>
<keyword evidence="4" id="KW-0560">Oxidoreductase</keyword>
<gene>
    <name evidence="8" type="ORF">COCHEDRAFT_1152424</name>
</gene>
<keyword evidence="3" id="KW-0274">FAD</keyword>
<organism evidence="8 9">
    <name type="scientific">Cochliobolus heterostrophus (strain C5 / ATCC 48332 / race O)</name>
    <name type="common">Southern corn leaf blight fungus</name>
    <name type="synonym">Bipolaris maydis</name>
    <dbReference type="NCBI Taxonomy" id="701091"/>
    <lineage>
        <taxon>Eukaryota</taxon>
        <taxon>Fungi</taxon>
        <taxon>Dikarya</taxon>
        <taxon>Ascomycota</taxon>
        <taxon>Pezizomycotina</taxon>
        <taxon>Dothideomycetes</taxon>
        <taxon>Pleosporomycetidae</taxon>
        <taxon>Pleosporales</taxon>
        <taxon>Pleosporineae</taxon>
        <taxon>Pleosporaceae</taxon>
        <taxon>Bipolaris</taxon>
    </lineage>
</organism>
<feature type="domain" description="FAD-binding" evidence="7">
    <location>
        <begin position="13"/>
        <end position="366"/>
    </location>
</feature>
<dbReference type="HOGENOM" id="CLU_009665_19_0_1"/>
<dbReference type="GO" id="GO:0004497">
    <property type="term" value="F:monooxygenase activity"/>
    <property type="evidence" value="ECO:0007669"/>
    <property type="project" value="UniProtKB-KW"/>
</dbReference>
<evidence type="ECO:0000256" key="4">
    <source>
        <dbReference type="ARBA" id="ARBA00023002"/>
    </source>
</evidence>
<accession>M2ULN9</accession>
<dbReference type="OMA" id="RLVWYPC"/>
<dbReference type="EMBL" id="KB445571">
    <property type="protein sequence ID" value="EMD94536.1"/>
    <property type="molecule type" value="Genomic_DNA"/>
</dbReference>
<dbReference type="InterPro" id="IPR002938">
    <property type="entry name" value="FAD-bd"/>
</dbReference>
<dbReference type="Pfam" id="PF01494">
    <property type="entry name" value="FAD_binding_3"/>
    <property type="match status" value="1"/>
</dbReference>
<dbReference type="PANTHER" id="PTHR13789">
    <property type="entry name" value="MONOOXYGENASE"/>
    <property type="match status" value="1"/>
</dbReference>
<keyword evidence="9" id="KW-1185">Reference proteome</keyword>
<keyword evidence="2" id="KW-0285">Flavoprotein</keyword>
<reference evidence="9" key="2">
    <citation type="journal article" date="2013" name="PLoS Genet.">
        <title>Comparative genome structure, secondary metabolite, and effector coding capacity across Cochliobolus pathogens.</title>
        <authorList>
            <person name="Condon B.J."/>
            <person name="Leng Y."/>
            <person name="Wu D."/>
            <person name="Bushley K.E."/>
            <person name="Ohm R.A."/>
            <person name="Otillar R."/>
            <person name="Martin J."/>
            <person name="Schackwitz W."/>
            <person name="Grimwood J."/>
            <person name="MohdZainudin N."/>
            <person name="Xue C."/>
            <person name="Wang R."/>
            <person name="Manning V.A."/>
            <person name="Dhillon B."/>
            <person name="Tu Z.J."/>
            <person name="Steffenson B.J."/>
            <person name="Salamov A."/>
            <person name="Sun H."/>
            <person name="Lowry S."/>
            <person name="LaButti K."/>
            <person name="Han J."/>
            <person name="Copeland A."/>
            <person name="Lindquist E."/>
            <person name="Barry K."/>
            <person name="Schmutz J."/>
            <person name="Baker S.E."/>
            <person name="Ciuffetti L.M."/>
            <person name="Grigoriev I.V."/>
            <person name="Zhong S."/>
            <person name="Turgeon B.G."/>
        </authorList>
    </citation>
    <scope>NUCLEOTIDE SEQUENCE [LARGE SCALE GENOMIC DNA]</scope>
    <source>
        <strain evidence="9">C5 / ATCC 48332 / race O</strain>
    </source>
</reference>
<evidence type="ECO:0000313" key="8">
    <source>
        <dbReference type="EMBL" id="EMD94536.1"/>
    </source>
</evidence>
<dbReference type="SUPFAM" id="SSF54373">
    <property type="entry name" value="FAD-linked reductases, C-terminal domain"/>
    <property type="match status" value="1"/>
</dbReference>
<reference evidence="8 9" key="1">
    <citation type="journal article" date="2012" name="PLoS Pathog.">
        <title>Diverse lifestyles and strategies of plant pathogenesis encoded in the genomes of eighteen Dothideomycetes fungi.</title>
        <authorList>
            <person name="Ohm R.A."/>
            <person name="Feau N."/>
            <person name="Henrissat B."/>
            <person name="Schoch C.L."/>
            <person name="Horwitz B.A."/>
            <person name="Barry K.W."/>
            <person name="Condon B.J."/>
            <person name="Copeland A.C."/>
            <person name="Dhillon B."/>
            <person name="Glaser F."/>
            <person name="Hesse C.N."/>
            <person name="Kosti I."/>
            <person name="LaButti K."/>
            <person name="Lindquist E.A."/>
            <person name="Lucas S."/>
            <person name="Salamov A.A."/>
            <person name="Bradshaw R.E."/>
            <person name="Ciuffetti L."/>
            <person name="Hamelin R.C."/>
            <person name="Kema G.H.J."/>
            <person name="Lawrence C."/>
            <person name="Scott J.A."/>
            <person name="Spatafora J.W."/>
            <person name="Turgeon B.G."/>
            <person name="de Wit P.J.G.M."/>
            <person name="Zhong S."/>
            <person name="Goodwin S.B."/>
            <person name="Grigoriev I.V."/>
        </authorList>
    </citation>
    <scope>NUCLEOTIDE SEQUENCE [LARGE SCALE GENOMIC DNA]</scope>
    <source>
        <strain evidence="9">C5 / ATCC 48332 / race O</strain>
    </source>
</reference>
<evidence type="ECO:0000259" key="7">
    <source>
        <dbReference type="Pfam" id="PF01494"/>
    </source>
</evidence>
<comment type="similarity">
    <text evidence="1">Belongs to the paxM FAD-dependent monooxygenase family.</text>
</comment>
<keyword evidence="6" id="KW-1133">Transmembrane helix</keyword>
<evidence type="ECO:0000256" key="1">
    <source>
        <dbReference type="ARBA" id="ARBA00007992"/>
    </source>
</evidence>
<dbReference type="SUPFAM" id="SSF51905">
    <property type="entry name" value="FAD/NAD(P)-binding domain"/>
    <property type="match status" value="1"/>
</dbReference>
<dbReference type="eggNOG" id="KOG2614">
    <property type="taxonomic scope" value="Eukaryota"/>
</dbReference>
<sequence length="421" mass="46394">MNSTNGHFLVLNIGVVGAGIAGLAAAAVLSRLGHNVELYERSHFTNEVGAAIHIGPNSAPILRALGFDIAGAKLLEVQQGVQFDGETMKETYRANYDDYRTRYGAPWYFSHRVDLHRELKRLALQKKERSRGASLNLSATVTYADCENGILTFADGTAIRKDVIIGADGVHSVVAQSVLGGAMPKIETSHCAYRFMVPTAELLKNSSIAPYFQEKKTTFSIAAGSDRRIVWYPCRNGELMNFVCIHPAKDGRLETEEWNVSGNTEDLIATYSSFHPALLDICSLVKEPKLWKLVYRPPIETWAKGKTILIGDAAHPMLPHQGQGANQGIEDAGALGVFLSRISSLSDIPARLQQVQDARRNRAAAMQIFSNAGQDNSEQIEAEARTYVKGDIPKNQEQFHDWNFGYNVVDDCERISLSTKI</sequence>
<keyword evidence="5" id="KW-0503">Monooxygenase</keyword>
<dbReference type="Gene3D" id="3.50.50.60">
    <property type="entry name" value="FAD/NAD(P)-binding domain"/>
    <property type="match status" value="1"/>
</dbReference>
<dbReference type="PRINTS" id="PR00420">
    <property type="entry name" value="RNGMNOXGNASE"/>
</dbReference>
<proteinExistence type="inferred from homology"/>
<evidence type="ECO:0000256" key="5">
    <source>
        <dbReference type="ARBA" id="ARBA00023033"/>
    </source>
</evidence>
<dbReference type="GO" id="GO:0071949">
    <property type="term" value="F:FAD binding"/>
    <property type="evidence" value="ECO:0007669"/>
    <property type="project" value="InterPro"/>
</dbReference>
<keyword evidence="6" id="KW-0472">Membrane</keyword>
<evidence type="ECO:0000256" key="2">
    <source>
        <dbReference type="ARBA" id="ARBA00022630"/>
    </source>
</evidence>
<dbReference type="InterPro" id="IPR050493">
    <property type="entry name" value="FAD-dep_Monooxygenase_BioMet"/>
</dbReference>
<dbReference type="PANTHER" id="PTHR13789:SF215">
    <property type="entry name" value="FAD-BINDING DOMAIN-CONTAINING PROTEIN-RELATED"/>
    <property type="match status" value="1"/>
</dbReference>
<dbReference type="STRING" id="701091.M2ULN9"/>
<feature type="transmembrane region" description="Helical" evidence="6">
    <location>
        <begin position="6"/>
        <end position="29"/>
    </location>
</feature>
<keyword evidence="6" id="KW-0812">Transmembrane</keyword>
<dbReference type="InterPro" id="IPR036188">
    <property type="entry name" value="FAD/NAD-bd_sf"/>
</dbReference>
<evidence type="ECO:0000256" key="3">
    <source>
        <dbReference type="ARBA" id="ARBA00022827"/>
    </source>
</evidence>
<dbReference type="OrthoDB" id="9993796at2759"/>
<protein>
    <recommendedName>
        <fullName evidence="7">FAD-binding domain-containing protein</fullName>
    </recommendedName>
</protein>
<evidence type="ECO:0000313" key="9">
    <source>
        <dbReference type="Proteomes" id="UP000016936"/>
    </source>
</evidence>
<dbReference type="Proteomes" id="UP000016936">
    <property type="component" value="Unassembled WGS sequence"/>
</dbReference>